<dbReference type="InParanoid" id="A0A1E7FU60"/>
<protein>
    <recommendedName>
        <fullName evidence="3">RNI-like protein</fullName>
    </recommendedName>
</protein>
<dbReference type="OrthoDB" id="54189at2759"/>
<proteinExistence type="predicted"/>
<sequence>MATMMSKSMADDCQLRDVLEDTSECDRGKLLSFCVEYIQNEMKNSIDFIDFWSVLPNVKVRYLTAIIKIMTEDRLLRDVLADTPEDDRGKLISFCLKYIPIEMNFIEGIVFISALTKMRLLDVDNVGRNRRHIRHIPNQTQDLKERRCVIRMEVYSSYCSFDDDGRIIRLELRNYINGINSPANIGRIDVPATIGRLERLTDLKVFKPRSLPADELSKLSQFRTLELFDCSSVIFEYFPIQMKLRHLKKLRVANFQIEFVSVSSPFLTWMTRQLPSLEVLDFVGMKKNETNFIVDHLVTNDVICFQESLKYLGVQNCQVDENIFETIMFKICPKFEKLIYNIGGYIKQNYDSDIEYALNINHAGRKRIVVASALSANGRSLHFPLSMWPTVLERAYKNSVQIYSIEYHPDDIKNQNRSADGVYDLFRYGFAGRHD</sequence>
<evidence type="ECO:0000313" key="2">
    <source>
        <dbReference type="Proteomes" id="UP000095751"/>
    </source>
</evidence>
<dbReference type="InterPro" id="IPR032675">
    <property type="entry name" value="LRR_dom_sf"/>
</dbReference>
<organism evidence="1 2">
    <name type="scientific">Fragilariopsis cylindrus CCMP1102</name>
    <dbReference type="NCBI Taxonomy" id="635003"/>
    <lineage>
        <taxon>Eukaryota</taxon>
        <taxon>Sar</taxon>
        <taxon>Stramenopiles</taxon>
        <taxon>Ochrophyta</taxon>
        <taxon>Bacillariophyta</taxon>
        <taxon>Bacillariophyceae</taxon>
        <taxon>Bacillariophycidae</taxon>
        <taxon>Bacillariales</taxon>
        <taxon>Bacillariaceae</taxon>
        <taxon>Fragilariopsis</taxon>
    </lineage>
</organism>
<evidence type="ECO:0000313" key="1">
    <source>
        <dbReference type="EMBL" id="OEU21700.1"/>
    </source>
</evidence>
<dbReference type="SUPFAM" id="SSF52047">
    <property type="entry name" value="RNI-like"/>
    <property type="match status" value="1"/>
</dbReference>
<dbReference type="Proteomes" id="UP000095751">
    <property type="component" value="Unassembled WGS sequence"/>
</dbReference>
<dbReference type="KEGG" id="fcy:FRACYDRAFT_231843"/>
<dbReference type="AlphaFoldDB" id="A0A1E7FU60"/>
<dbReference type="EMBL" id="KV784353">
    <property type="protein sequence ID" value="OEU21700.1"/>
    <property type="molecule type" value="Genomic_DNA"/>
</dbReference>
<evidence type="ECO:0008006" key="3">
    <source>
        <dbReference type="Google" id="ProtNLM"/>
    </source>
</evidence>
<gene>
    <name evidence="1" type="ORF">FRACYDRAFT_231843</name>
</gene>
<accession>A0A1E7FU60</accession>
<name>A0A1E7FU60_9STRA</name>
<keyword evidence="2" id="KW-1185">Reference proteome</keyword>
<reference evidence="1 2" key="1">
    <citation type="submission" date="2016-09" db="EMBL/GenBank/DDBJ databases">
        <title>Extensive genetic diversity and differential bi-allelic expression allows diatom success in the polar Southern Ocean.</title>
        <authorList>
            <consortium name="DOE Joint Genome Institute"/>
            <person name="Mock T."/>
            <person name="Otillar R.P."/>
            <person name="Strauss J."/>
            <person name="Dupont C."/>
            <person name="Frickenhaus S."/>
            <person name="Maumus F."/>
            <person name="Mcmullan M."/>
            <person name="Sanges R."/>
            <person name="Schmutz J."/>
            <person name="Toseland A."/>
            <person name="Valas R."/>
            <person name="Veluchamy A."/>
            <person name="Ward B.J."/>
            <person name="Allen A."/>
            <person name="Barry K."/>
            <person name="Falciatore A."/>
            <person name="Ferrante M."/>
            <person name="Fortunato A.E."/>
            <person name="Gloeckner G."/>
            <person name="Gruber A."/>
            <person name="Hipkin R."/>
            <person name="Janech M."/>
            <person name="Kroth P."/>
            <person name="Leese F."/>
            <person name="Lindquist E."/>
            <person name="Lyon B.R."/>
            <person name="Martin J."/>
            <person name="Mayer C."/>
            <person name="Parker M."/>
            <person name="Quesneville H."/>
            <person name="Raymond J."/>
            <person name="Uhlig C."/>
            <person name="Valentin K.U."/>
            <person name="Worden A.Z."/>
            <person name="Armbrust E.V."/>
            <person name="Bowler C."/>
            <person name="Green B."/>
            <person name="Moulton V."/>
            <person name="Van Oosterhout C."/>
            <person name="Grigoriev I."/>
        </authorList>
    </citation>
    <scope>NUCLEOTIDE SEQUENCE [LARGE SCALE GENOMIC DNA]</scope>
    <source>
        <strain evidence="1 2">CCMP1102</strain>
    </source>
</reference>
<dbReference type="Gene3D" id="3.80.10.10">
    <property type="entry name" value="Ribonuclease Inhibitor"/>
    <property type="match status" value="1"/>
</dbReference>